<dbReference type="PANTHER" id="PTHR43968:SF6">
    <property type="entry name" value="GLUTATHIONE S-TRANSFERASE OMEGA"/>
    <property type="match status" value="1"/>
</dbReference>
<feature type="domain" description="GST N-terminal" evidence="1">
    <location>
        <begin position="1"/>
        <end position="84"/>
    </location>
</feature>
<dbReference type="Proteomes" id="UP000236655">
    <property type="component" value="Chromosome"/>
</dbReference>
<evidence type="ECO:0000313" key="4">
    <source>
        <dbReference type="Proteomes" id="UP000236655"/>
    </source>
</evidence>
<protein>
    <recommendedName>
        <fullName evidence="5">Stringent starvation protein A</fullName>
    </recommendedName>
</protein>
<dbReference type="PROSITE" id="PS50405">
    <property type="entry name" value="GST_CTER"/>
    <property type="match status" value="1"/>
</dbReference>
<dbReference type="OrthoDB" id="9781431at2"/>
<dbReference type="AlphaFoldDB" id="A0A2I7N6W7"/>
<organism evidence="3 4">
    <name type="scientific">Aquella oligotrophica</name>
    <dbReference type="NCBI Taxonomy" id="2067065"/>
    <lineage>
        <taxon>Bacteria</taxon>
        <taxon>Pseudomonadati</taxon>
        <taxon>Pseudomonadota</taxon>
        <taxon>Betaproteobacteria</taxon>
        <taxon>Neisseriales</taxon>
        <taxon>Neisseriaceae</taxon>
        <taxon>Aquella</taxon>
    </lineage>
</organism>
<dbReference type="InterPro" id="IPR036249">
    <property type="entry name" value="Thioredoxin-like_sf"/>
</dbReference>
<dbReference type="RefSeq" id="WP_102951495.1">
    <property type="nucleotide sequence ID" value="NZ_CP024847.1"/>
</dbReference>
<dbReference type="EMBL" id="CP024847">
    <property type="protein sequence ID" value="AUR52199.1"/>
    <property type="molecule type" value="Genomic_DNA"/>
</dbReference>
<keyword evidence="4" id="KW-1185">Reference proteome</keyword>
<dbReference type="InterPro" id="IPR010987">
    <property type="entry name" value="Glutathione-S-Trfase_C-like"/>
</dbReference>
<dbReference type="SFLD" id="SFLDS00019">
    <property type="entry name" value="Glutathione_Transferase_(cytos"/>
    <property type="match status" value="1"/>
</dbReference>
<dbReference type="KEGG" id="nba:CUN60_07795"/>
<name>A0A2I7N6W7_9NEIS</name>
<dbReference type="GO" id="GO:0005737">
    <property type="term" value="C:cytoplasm"/>
    <property type="evidence" value="ECO:0007669"/>
    <property type="project" value="TreeGrafter"/>
</dbReference>
<dbReference type="PANTHER" id="PTHR43968">
    <property type="match status" value="1"/>
</dbReference>
<sequence>MIHLYSDSRCAFSHRVRIVLHEKDMDFKIIDATVNRDDLMQLTPYNETPVLVDDIDKNNKKRDLILLDTNIVSEYIDERFPHPQLMPIEPAEKARMRMALHKLDRELFQHIRFLDANIQSKDPKIKKDIDKIKKQISNSLDEIATVFANNKKMEYFGSNQFTLLDASLLPILWRLNHYEIEVKKTWVNMMKYAEIQFNRPSFLASLTAAERSMKQ</sequence>
<dbReference type="Gene3D" id="1.20.1050.10">
    <property type="match status" value="1"/>
</dbReference>
<reference evidence="4" key="1">
    <citation type="submission" date="2017-11" db="EMBL/GenBank/DDBJ databases">
        <authorList>
            <person name="Chan K.G."/>
            <person name="Lee L.S."/>
        </authorList>
    </citation>
    <scope>NUCLEOTIDE SEQUENCE [LARGE SCALE GENOMIC DNA]</scope>
    <source>
        <strain evidence="4">DSM 100970</strain>
    </source>
</reference>
<dbReference type="InterPro" id="IPR036282">
    <property type="entry name" value="Glutathione-S-Trfase_C_sf"/>
</dbReference>
<dbReference type="PROSITE" id="PS50404">
    <property type="entry name" value="GST_NTER"/>
    <property type="match status" value="1"/>
</dbReference>
<evidence type="ECO:0000259" key="1">
    <source>
        <dbReference type="PROSITE" id="PS50404"/>
    </source>
</evidence>
<dbReference type="SFLD" id="SFLDG00358">
    <property type="entry name" value="Main_(cytGST)"/>
    <property type="match status" value="1"/>
</dbReference>
<dbReference type="InterPro" id="IPR050983">
    <property type="entry name" value="GST_Omega/HSP26"/>
</dbReference>
<gene>
    <name evidence="3" type="ORF">CUN60_07795</name>
</gene>
<accession>A0A2I7N6W7</accession>
<dbReference type="SUPFAM" id="SSF52833">
    <property type="entry name" value="Thioredoxin-like"/>
    <property type="match status" value="1"/>
</dbReference>
<dbReference type="Pfam" id="PF13417">
    <property type="entry name" value="GST_N_3"/>
    <property type="match status" value="1"/>
</dbReference>
<evidence type="ECO:0000259" key="2">
    <source>
        <dbReference type="PROSITE" id="PS50405"/>
    </source>
</evidence>
<dbReference type="InterPro" id="IPR040079">
    <property type="entry name" value="Glutathione_S-Trfase"/>
</dbReference>
<dbReference type="Gene3D" id="3.40.30.10">
    <property type="entry name" value="Glutaredoxin"/>
    <property type="match status" value="1"/>
</dbReference>
<evidence type="ECO:0000313" key="3">
    <source>
        <dbReference type="EMBL" id="AUR52199.1"/>
    </source>
</evidence>
<proteinExistence type="predicted"/>
<dbReference type="SUPFAM" id="SSF47616">
    <property type="entry name" value="GST C-terminal domain-like"/>
    <property type="match status" value="1"/>
</dbReference>
<dbReference type="InterPro" id="IPR004045">
    <property type="entry name" value="Glutathione_S-Trfase_N"/>
</dbReference>
<evidence type="ECO:0008006" key="5">
    <source>
        <dbReference type="Google" id="ProtNLM"/>
    </source>
</evidence>
<feature type="domain" description="GST C-terminal" evidence="2">
    <location>
        <begin position="89"/>
        <end position="215"/>
    </location>
</feature>